<gene>
    <name evidence="2" type="ORF">LX32DRAFT_74198</name>
</gene>
<dbReference type="AlphaFoldDB" id="A0AAD9HR87"/>
<accession>A0AAD9HR87</accession>
<dbReference type="EMBL" id="MU842821">
    <property type="protein sequence ID" value="KAK2033543.1"/>
    <property type="molecule type" value="Genomic_DNA"/>
</dbReference>
<reference evidence="2" key="1">
    <citation type="submission" date="2021-06" db="EMBL/GenBank/DDBJ databases">
        <title>Comparative genomics, transcriptomics and evolutionary studies reveal genomic signatures of adaptation to plant cell wall in hemibiotrophic fungi.</title>
        <authorList>
            <consortium name="DOE Joint Genome Institute"/>
            <person name="Baroncelli R."/>
            <person name="Diaz J.F."/>
            <person name="Benocci T."/>
            <person name="Peng M."/>
            <person name="Battaglia E."/>
            <person name="Haridas S."/>
            <person name="Andreopoulos W."/>
            <person name="Labutti K."/>
            <person name="Pangilinan J."/>
            <person name="Floch G.L."/>
            <person name="Makela M.R."/>
            <person name="Henrissat B."/>
            <person name="Grigoriev I.V."/>
            <person name="Crouch J.A."/>
            <person name="De Vries R.P."/>
            <person name="Sukno S.A."/>
            <person name="Thon M.R."/>
        </authorList>
    </citation>
    <scope>NUCLEOTIDE SEQUENCE</scope>
    <source>
        <strain evidence="2">MAFF235873</strain>
    </source>
</reference>
<sequence length="555" mass="63768">MVYFQDLPREIRDMIYVRYVSVNGGYVLDFDSNTLKGADGESIDLAFMLTCKSVAREMRGVALSSNTITFSTFHSKEHETTAGRYDLMVDTLMYLRNTLLDRICPATLRIPDDIYEELSKSYPALVPYLDLLRTRAPLYPGEDDGDDEDTYDERPLLGPPGSCGETPSVFRSFVHSVLQAIATHRHRFDINQFAKFEKATHSTNYVSVESLVNLKPELWSIPTREGVEEMISSMGNDPVRYINNEWSDPFLGSISMTKHRYSAAAVAIRFLESLSKDSRSNIKNIVLDEDRAAVAFAECHAMGLVPYCQENPRLRVERRVNMWRTVFQTKTVNDLSESMNPQEGTTFHLDDMSCCMGVWILEALELEPAGMPPGSFTLTFDGDRVCSIMFENVVQRDAAWQEAIDLCFERNIFPPVPWLKRRRDSRNFMDMDEEDGVYCYNKWYVFEGFPQAIRDIANGNSIVKCNFAVEKPWDVEKGLEQNKGWTFGQWKSHWLDSEKILRVGEAAYQPDPPSPSWLQMLCENSWDTRLPQTVLYGPYDPSLRGYYTREYISFT</sequence>
<proteinExistence type="predicted"/>
<keyword evidence="3" id="KW-1185">Reference proteome</keyword>
<feature type="compositionally biased region" description="Acidic residues" evidence="1">
    <location>
        <begin position="141"/>
        <end position="151"/>
    </location>
</feature>
<evidence type="ECO:0000313" key="3">
    <source>
        <dbReference type="Proteomes" id="UP001232148"/>
    </source>
</evidence>
<evidence type="ECO:0000313" key="2">
    <source>
        <dbReference type="EMBL" id="KAK2033543.1"/>
    </source>
</evidence>
<name>A0AAD9HR87_9PEZI</name>
<evidence type="ECO:0000256" key="1">
    <source>
        <dbReference type="SAM" id="MobiDB-lite"/>
    </source>
</evidence>
<feature type="region of interest" description="Disordered" evidence="1">
    <location>
        <begin position="139"/>
        <end position="158"/>
    </location>
</feature>
<protein>
    <submittedName>
        <fullName evidence="2">Uncharacterized protein</fullName>
    </submittedName>
</protein>
<dbReference type="Proteomes" id="UP001232148">
    <property type="component" value="Unassembled WGS sequence"/>
</dbReference>
<comment type="caution">
    <text evidence="2">The sequence shown here is derived from an EMBL/GenBank/DDBJ whole genome shotgun (WGS) entry which is preliminary data.</text>
</comment>
<organism evidence="2 3">
    <name type="scientific">Colletotrichum zoysiae</name>
    <dbReference type="NCBI Taxonomy" id="1216348"/>
    <lineage>
        <taxon>Eukaryota</taxon>
        <taxon>Fungi</taxon>
        <taxon>Dikarya</taxon>
        <taxon>Ascomycota</taxon>
        <taxon>Pezizomycotina</taxon>
        <taxon>Sordariomycetes</taxon>
        <taxon>Hypocreomycetidae</taxon>
        <taxon>Glomerellales</taxon>
        <taxon>Glomerellaceae</taxon>
        <taxon>Colletotrichum</taxon>
        <taxon>Colletotrichum graminicola species complex</taxon>
    </lineage>
</organism>